<feature type="region of interest" description="Disordered" evidence="2">
    <location>
        <begin position="40"/>
        <end position="65"/>
    </location>
</feature>
<organism evidence="4">
    <name type="scientific">Planktothricoides sp. SpSt-374</name>
    <dbReference type="NCBI Taxonomy" id="2282167"/>
    <lineage>
        <taxon>Bacteria</taxon>
        <taxon>Bacillati</taxon>
        <taxon>Cyanobacteriota</taxon>
        <taxon>Cyanophyceae</taxon>
        <taxon>Oscillatoriophycideae</taxon>
        <taxon>Oscillatoriales</taxon>
        <taxon>Oscillatoriaceae</taxon>
        <taxon>Planktothricoides</taxon>
    </lineage>
</organism>
<dbReference type="InterPro" id="IPR012338">
    <property type="entry name" value="Beta-lactam/transpept-like"/>
</dbReference>
<dbReference type="PANTHER" id="PTHR35333:SF3">
    <property type="entry name" value="BETA-LACTAMASE-TYPE TRANSPEPTIDASE FOLD CONTAINING PROTEIN"/>
    <property type="match status" value="1"/>
</dbReference>
<dbReference type="Pfam" id="PF13354">
    <property type="entry name" value="Beta-lactamase2"/>
    <property type="match status" value="1"/>
</dbReference>
<evidence type="ECO:0000259" key="3">
    <source>
        <dbReference type="Pfam" id="PF13354"/>
    </source>
</evidence>
<feature type="domain" description="Beta-lactamase class A catalytic" evidence="3">
    <location>
        <begin position="170"/>
        <end position="328"/>
    </location>
</feature>
<dbReference type="GO" id="GO:0046677">
    <property type="term" value="P:response to antibiotic"/>
    <property type="evidence" value="ECO:0007669"/>
    <property type="project" value="InterPro"/>
</dbReference>
<protein>
    <submittedName>
        <fullName evidence="4">Serine hydrolase</fullName>
    </submittedName>
</protein>
<reference evidence="4" key="1">
    <citation type="journal article" date="2020" name="mSystems">
        <title>Genome- and Community-Level Interaction Insights into Carbon Utilization and Element Cycling Functions of Hydrothermarchaeota in Hydrothermal Sediment.</title>
        <authorList>
            <person name="Zhou Z."/>
            <person name="Liu Y."/>
            <person name="Xu W."/>
            <person name="Pan J."/>
            <person name="Luo Z.H."/>
            <person name="Li M."/>
        </authorList>
    </citation>
    <scope>NUCLEOTIDE SEQUENCE [LARGE SCALE GENOMIC DNA]</scope>
    <source>
        <strain evidence="4">SpSt-374</strain>
    </source>
</reference>
<dbReference type="Gene3D" id="3.40.710.10">
    <property type="entry name" value="DD-peptidase/beta-lactamase superfamily"/>
    <property type="match status" value="1"/>
</dbReference>
<sequence>MQSLTAKAPPCNCLPCQSPANAQPVSKSIETGVVGAIAQGSQEGTNSAPMAAGPGNSDRESSTGKAGWELGMKQAAAAVKAGKNRDLASLKEAKSQWEEAIASLSQIPVSTALGKKATAKIVEYKKHLADITYRLEVAQSDFLQPIAQRSGLSNNVKITICHLTSRRCRRLRGDEIPRSAASLMKVPVAVALMQKLTEEKIRFDTPIYLDPRNFTEDASDLVVGQKYPIDRIMQEMIAKSSNIATNQLIDYLGWDYINKALRQRGFQQMQIKSKVVGDRIFPADIGTGKNTLTADELTEMMIQIYNREHLGDEILIHALEKQYDRALGFAGLQSAIGNWLGEKTGQTSLVLGTTLAMNLFGETYIITVIDDGAYSEPSIRNFVGEVAEYIFRNGHL</sequence>
<comment type="caution">
    <text evidence="4">The sequence shown here is derived from an EMBL/GenBank/DDBJ whole genome shotgun (WGS) entry which is preliminary data.</text>
</comment>
<keyword evidence="4" id="KW-0378">Hydrolase</keyword>
<dbReference type="AlphaFoldDB" id="A0A7C3VNX1"/>
<accession>A0A7C3VNX1</accession>
<evidence type="ECO:0000256" key="1">
    <source>
        <dbReference type="SAM" id="Coils"/>
    </source>
</evidence>
<dbReference type="InterPro" id="IPR000871">
    <property type="entry name" value="Beta-lactam_class-A"/>
</dbReference>
<dbReference type="EMBL" id="DSPX01000095">
    <property type="protein sequence ID" value="HGG00890.1"/>
    <property type="molecule type" value="Genomic_DNA"/>
</dbReference>
<dbReference type="PANTHER" id="PTHR35333">
    <property type="entry name" value="BETA-LACTAMASE"/>
    <property type="match status" value="1"/>
</dbReference>
<keyword evidence="1" id="KW-0175">Coiled coil</keyword>
<name>A0A7C3VNX1_9CYAN</name>
<evidence type="ECO:0000313" key="4">
    <source>
        <dbReference type="EMBL" id="HGG00890.1"/>
    </source>
</evidence>
<dbReference type="GO" id="GO:0008800">
    <property type="term" value="F:beta-lactamase activity"/>
    <property type="evidence" value="ECO:0007669"/>
    <property type="project" value="InterPro"/>
</dbReference>
<dbReference type="SUPFAM" id="SSF56601">
    <property type="entry name" value="beta-lactamase/transpeptidase-like"/>
    <property type="match status" value="1"/>
</dbReference>
<gene>
    <name evidence="4" type="ORF">ENR15_09625</name>
</gene>
<feature type="coiled-coil region" evidence="1">
    <location>
        <begin position="80"/>
        <end position="107"/>
    </location>
</feature>
<dbReference type="GO" id="GO:0030655">
    <property type="term" value="P:beta-lactam antibiotic catabolic process"/>
    <property type="evidence" value="ECO:0007669"/>
    <property type="project" value="InterPro"/>
</dbReference>
<dbReference type="InterPro" id="IPR045155">
    <property type="entry name" value="Beta-lactam_cat"/>
</dbReference>
<evidence type="ECO:0000256" key="2">
    <source>
        <dbReference type="SAM" id="MobiDB-lite"/>
    </source>
</evidence>
<proteinExistence type="predicted"/>